<dbReference type="InterPro" id="IPR011701">
    <property type="entry name" value="MFS"/>
</dbReference>
<dbReference type="PANTHER" id="PTHR23517:SF3">
    <property type="entry name" value="INTEGRAL MEMBRANE TRANSPORT PROTEIN"/>
    <property type="match status" value="1"/>
</dbReference>
<evidence type="ECO:0000313" key="10">
    <source>
        <dbReference type="Proteomes" id="UP001161405"/>
    </source>
</evidence>
<evidence type="ECO:0000256" key="5">
    <source>
        <dbReference type="ARBA" id="ARBA00022989"/>
    </source>
</evidence>
<dbReference type="Proteomes" id="UP001161405">
    <property type="component" value="Unassembled WGS sequence"/>
</dbReference>
<evidence type="ECO:0000256" key="4">
    <source>
        <dbReference type="ARBA" id="ARBA00022692"/>
    </source>
</evidence>
<feature type="transmembrane region" description="Helical" evidence="7">
    <location>
        <begin position="382"/>
        <end position="400"/>
    </location>
</feature>
<keyword evidence="5 7" id="KW-1133">Transmembrane helix</keyword>
<keyword evidence="10" id="KW-1185">Reference proteome</keyword>
<dbReference type="PROSITE" id="PS50850">
    <property type="entry name" value="MFS"/>
    <property type="match status" value="1"/>
</dbReference>
<evidence type="ECO:0000256" key="3">
    <source>
        <dbReference type="ARBA" id="ARBA00022475"/>
    </source>
</evidence>
<dbReference type="Gene3D" id="1.20.1250.20">
    <property type="entry name" value="MFS general substrate transporter like domains"/>
    <property type="match status" value="1"/>
</dbReference>
<evidence type="ECO:0000313" key="9">
    <source>
        <dbReference type="EMBL" id="GLQ18929.1"/>
    </source>
</evidence>
<proteinExistence type="predicted"/>
<organism evidence="9 10">
    <name type="scientific">Maritalea porphyrae</name>
    <dbReference type="NCBI Taxonomy" id="880732"/>
    <lineage>
        <taxon>Bacteria</taxon>
        <taxon>Pseudomonadati</taxon>
        <taxon>Pseudomonadota</taxon>
        <taxon>Alphaproteobacteria</taxon>
        <taxon>Hyphomicrobiales</taxon>
        <taxon>Devosiaceae</taxon>
        <taxon>Maritalea</taxon>
    </lineage>
</organism>
<dbReference type="InterPro" id="IPR036259">
    <property type="entry name" value="MFS_trans_sf"/>
</dbReference>
<evidence type="ECO:0000256" key="2">
    <source>
        <dbReference type="ARBA" id="ARBA00022448"/>
    </source>
</evidence>
<dbReference type="Pfam" id="PF07690">
    <property type="entry name" value="MFS_1"/>
    <property type="match status" value="1"/>
</dbReference>
<dbReference type="EMBL" id="BSNI01000002">
    <property type="protein sequence ID" value="GLQ18929.1"/>
    <property type="molecule type" value="Genomic_DNA"/>
</dbReference>
<name>A0ABQ5UWZ8_9HYPH</name>
<dbReference type="PANTHER" id="PTHR23517">
    <property type="entry name" value="RESISTANCE PROTEIN MDTM, PUTATIVE-RELATED-RELATED"/>
    <property type="match status" value="1"/>
</dbReference>
<comment type="subcellular location">
    <subcellularLocation>
        <location evidence="1">Cell membrane</location>
        <topology evidence="1">Multi-pass membrane protein</topology>
    </subcellularLocation>
</comment>
<feature type="transmembrane region" description="Helical" evidence="7">
    <location>
        <begin position="104"/>
        <end position="125"/>
    </location>
</feature>
<comment type="caution">
    <text evidence="9">The sequence shown here is derived from an EMBL/GenBank/DDBJ whole genome shotgun (WGS) entry which is preliminary data.</text>
</comment>
<reference evidence="9" key="1">
    <citation type="journal article" date="2014" name="Int. J. Syst. Evol. Microbiol.">
        <title>Complete genome of a new Firmicutes species belonging to the dominant human colonic microbiota ('Ruminococcus bicirculans') reveals two chromosomes and a selective capacity to utilize plant glucans.</title>
        <authorList>
            <consortium name="NISC Comparative Sequencing Program"/>
            <person name="Wegmann U."/>
            <person name="Louis P."/>
            <person name="Goesmann A."/>
            <person name="Henrissat B."/>
            <person name="Duncan S.H."/>
            <person name="Flint H.J."/>
        </authorList>
    </citation>
    <scope>NUCLEOTIDE SEQUENCE</scope>
    <source>
        <strain evidence="9">NBRC 107169</strain>
    </source>
</reference>
<reference evidence="9" key="2">
    <citation type="submission" date="2023-01" db="EMBL/GenBank/DDBJ databases">
        <title>Draft genome sequence of Maritalea porphyrae strain NBRC 107169.</title>
        <authorList>
            <person name="Sun Q."/>
            <person name="Mori K."/>
        </authorList>
    </citation>
    <scope>NUCLEOTIDE SEQUENCE</scope>
    <source>
        <strain evidence="9">NBRC 107169</strain>
    </source>
</reference>
<dbReference type="RefSeq" id="WP_284366055.1">
    <property type="nucleotide sequence ID" value="NZ_BSNI01000002.1"/>
</dbReference>
<keyword evidence="3" id="KW-1003">Cell membrane</keyword>
<sequence>MHTLFNKWRQLPRIAYIFCLTNFVVAAGAFVMPFMTLMLTRKLGMSTMETAFYVNIVFVAYVPATILGGWLTDRFGRKVVYLGAISLEILATASAGFFANQFELIYFLFAIAFTNGMVSPVIQAWQADYSTPENRQMVFGASYFGWNLGFAIGPAVASLLFNNHFQLMFWGDASTTFLAMLLVLFLLPRNKPENVETEKVERDSEKDHEGGMWSLLLSRPRLLLFALVGYFLHLIYGQMAFSVPIHLNATFGDDGARIFGQLWMINALMVVVFTPLVASFSGKYSTYANLAFAAVCYAIGFGLLGSTNSLMLLAMCIAVFTFGEVMSATNTQAHIANESPKNFRGRLSGTINLLIGAGYGMSPLLSGLFIERWGIENIWPTVFGIGLCCAVAMLVLRASAKTASA</sequence>
<gene>
    <name evidence="9" type="ORF">GCM10007879_31780</name>
</gene>
<dbReference type="SUPFAM" id="SSF103473">
    <property type="entry name" value="MFS general substrate transporter"/>
    <property type="match status" value="1"/>
</dbReference>
<protein>
    <submittedName>
        <fullName evidence="9">MFS transporter</fullName>
    </submittedName>
</protein>
<feature type="transmembrane region" description="Helical" evidence="7">
    <location>
        <begin position="350"/>
        <end position="370"/>
    </location>
</feature>
<dbReference type="InterPro" id="IPR050171">
    <property type="entry name" value="MFS_Transporters"/>
</dbReference>
<keyword evidence="2" id="KW-0813">Transport</keyword>
<feature type="transmembrane region" description="Helical" evidence="7">
    <location>
        <begin position="310"/>
        <end position="329"/>
    </location>
</feature>
<keyword evidence="6 7" id="KW-0472">Membrane</keyword>
<feature type="transmembrane region" description="Helical" evidence="7">
    <location>
        <begin position="167"/>
        <end position="187"/>
    </location>
</feature>
<feature type="transmembrane region" description="Helical" evidence="7">
    <location>
        <begin position="287"/>
        <end position="304"/>
    </location>
</feature>
<feature type="transmembrane region" description="Helical" evidence="7">
    <location>
        <begin position="137"/>
        <end position="161"/>
    </location>
</feature>
<feature type="transmembrane region" description="Helical" evidence="7">
    <location>
        <begin position="14"/>
        <end position="39"/>
    </location>
</feature>
<feature type="transmembrane region" description="Helical" evidence="7">
    <location>
        <begin position="261"/>
        <end position="280"/>
    </location>
</feature>
<evidence type="ECO:0000256" key="7">
    <source>
        <dbReference type="SAM" id="Phobius"/>
    </source>
</evidence>
<feature type="transmembrane region" description="Helical" evidence="7">
    <location>
        <begin position="79"/>
        <end position="98"/>
    </location>
</feature>
<feature type="transmembrane region" description="Helical" evidence="7">
    <location>
        <begin position="51"/>
        <end position="72"/>
    </location>
</feature>
<accession>A0ABQ5UWZ8</accession>
<evidence type="ECO:0000256" key="1">
    <source>
        <dbReference type="ARBA" id="ARBA00004651"/>
    </source>
</evidence>
<feature type="transmembrane region" description="Helical" evidence="7">
    <location>
        <begin position="222"/>
        <end position="241"/>
    </location>
</feature>
<feature type="domain" description="Major facilitator superfamily (MFS) profile" evidence="8">
    <location>
        <begin position="14"/>
        <end position="404"/>
    </location>
</feature>
<dbReference type="InterPro" id="IPR020846">
    <property type="entry name" value="MFS_dom"/>
</dbReference>
<keyword evidence="4 7" id="KW-0812">Transmembrane</keyword>
<evidence type="ECO:0000259" key="8">
    <source>
        <dbReference type="PROSITE" id="PS50850"/>
    </source>
</evidence>
<evidence type="ECO:0000256" key="6">
    <source>
        <dbReference type="ARBA" id="ARBA00023136"/>
    </source>
</evidence>